<dbReference type="Proteomes" id="UP000789396">
    <property type="component" value="Unassembled WGS sequence"/>
</dbReference>
<proteinExistence type="predicted"/>
<feature type="non-terminal residue" evidence="2">
    <location>
        <position position="84"/>
    </location>
</feature>
<keyword evidence="3" id="KW-1185">Reference proteome</keyword>
<dbReference type="AlphaFoldDB" id="A0A9N9NT91"/>
<evidence type="ECO:0000313" key="3">
    <source>
        <dbReference type="Proteomes" id="UP000789396"/>
    </source>
</evidence>
<sequence length="84" mass="9524">NFTIENSTFQSSYNISFDTPAIGAVLGFDFDNGEYEKNFIGISFITSDQACKNAQEEVPNFDFEKTRELAVNAWEVELSKIRVD</sequence>
<dbReference type="GO" id="GO:0030246">
    <property type="term" value="F:carbohydrate binding"/>
    <property type="evidence" value="ECO:0007669"/>
    <property type="project" value="InterPro"/>
</dbReference>
<reference evidence="2" key="1">
    <citation type="submission" date="2021-06" db="EMBL/GenBank/DDBJ databases">
        <authorList>
            <person name="Kallberg Y."/>
            <person name="Tangrot J."/>
            <person name="Rosling A."/>
        </authorList>
    </citation>
    <scope>NUCLEOTIDE SEQUENCE</scope>
    <source>
        <strain evidence="2">IN212</strain>
    </source>
</reference>
<gene>
    <name evidence="2" type="ORF">RFULGI_LOCUS14111</name>
</gene>
<accession>A0A9N9NT91</accession>
<organism evidence="2 3">
    <name type="scientific">Racocetra fulgida</name>
    <dbReference type="NCBI Taxonomy" id="60492"/>
    <lineage>
        <taxon>Eukaryota</taxon>
        <taxon>Fungi</taxon>
        <taxon>Fungi incertae sedis</taxon>
        <taxon>Mucoromycota</taxon>
        <taxon>Glomeromycotina</taxon>
        <taxon>Glomeromycetes</taxon>
        <taxon>Diversisporales</taxon>
        <taxon>Gigasporaceae</taxon>
        <taxon>Racocetra</taxon>
    </lineage>
</organism>
<dbReference type="Gene3D" id="2.70.98.10">
    <property type="match status" value="1"/>
</dbReference>
<feature type="non-terminal residue" evidence="2">
    <location>
        <position position="1"/>
    </location>
</feature>
<dbReference type="Pfam" id="PF07971">
    <property type="entry name" value="Glyco_hydro_92"/>
    <property type="match status" value="1"/>
</dbReference>
<evidence type="ECO:0000313" key="2">
    <source>
        <dbReference type="EMBL" id="CAG8758280.1"/>
    </source>
</evidence>
<dbReference type="InterPro" id="IPR012939">
    <property type="entry name" value="Glyco_hydro_92"/>
</dbReference>
<evidence type="ECO:0000259" key="1">
    <source>
        <dbReference type="Pfam" id="PF07971"/>
    </source>
</evidence>
<dbReference type="InterPro" id="IPR014718">
    <property type="entry name" value="GH-type_carb-bd"/>
</dbReference>
<feature type="domain" description="Glycosyl hydrolase family 92" evidence="1">
    <location>
        <begin position="49"/>
        <end position="83"/>
    </location>
</feature>
<name>A0A9N9NT91_9GLOM</name>
<dbReference type="EMBL" id="CAJVPZ010039826">
    <property type="protein sequence ID" value="CAG8758280.1"/>
    <property type="molecule type" value="Genomic_DNA"/>
</dbReference>
<dbReference type="OrthoDB" id="2422762at2759"/>
<protein>
    <submittedName>
        <fullName evidence="2">5010_t:CDS:1</fullName>
    </submittedName>
</protein>
<comment type="caution">
    <text evidence="2">The sequence shown here is derived from an EMBL/GenBank/DDBJ whole genome shotgun (WGS) entry which is preliminary data.</text>
</comment>